<reference evidence="1 2" key="1">
    <citation type="journal article" date="2017" name="Gigascience">
        <title>Draft genome of the honey bee ectoparasitic mite, Tropilaelaps mercedesae, is shaped by the parasitic life history.</title>
        <authorList>
            <person name="Dong X."/>
            <person name="Armstrong S.D."/>
            <person name="Xia D."/>
            <person name="Makepeace B.L."/>
            <person name="Darby A.C."/>
            <person name="Kadowaki T."/>
        </authorList>
    </citation>
    <scope>NUCLEOTIDE SEQUENCE [LARGE SCALE GENOMIC DNA]</scope>
    <source>
        <strain evidence="1">Wuxi-XJTLU</strain>
    </source>
</reference>
<accession>A0A1V9XNS8</accession>
<gene>
    <name evidence="1" type="ORF">BIW11_08682</name>
</gene>
<sequence length="51" mass="5648">MTLDLSRLNDCSVAAEGFVCAHTKYLYPISIRFSAIPTLRCCSGVILLERV</sequence>
<organism evidence="1 2">
    <name type="scientific">Tropilaelaps mercedesae</name>
    <dbReference type="NCBI Taxonomy" id="418985"/>
    <lineage>
        <taxon>Eukaryota</taxon>
        <taxon>Metazoa</taxon>
        <taxon>Ecdysozoa</taxon>
        <taxon>Arthropoda</taxon>
        <taxon>Chelicerata</taxon>
        <taxon>Arachnida</taxon>
        <taxon>Acari</taxon>
        <taxon>Parasitiformes</taxon>
        <taxon>Mesostigmata</taxon>
        <taxon>Gamasina</taxon>
        <taxon>Dermanyssoidea</taxon>
        <taxon>Laelapidae</taxon>
        <taxon>Tropilaelaps</taxon>
    </lineage>
</organism>
<dbReference type="Proteomes" id="UP000192247">
    <property type="component" value="Unassembled WGS sequence"/>
</dbReference>
<dbReference type="EMBL" id="MNPL01006974">
    <property type="protein sequence ID" value="OQR75042.1"/>
    <property type="molecule type" value="Genomic_DNA"/>
</dbReference>
<dbReference type="InParanoid" id="A0A1V9XNS8"/>
<evidence type="ECO:0000313" key="1">
    <source>
        <dbReference type="EMBL" id="OQR75042.1"/>
    </source>
</evidence>
<comment type="caution">
    <text evidence="1">The sequence shown here is derived from an EMBL/GenBank/DDBJ whole genome shotgun (WGS) entry which is preliminary data.</text>
</comment>
<dbReference type="AlphaFoldDB" id="A0A1V9XNS8"/>
<proteinExistence type="predicted"/>
<protein>
    <submittedName>
        <fullName evidence="1">Uncharacterized protein</fullName>
    </submittedName>
</protein>
<keyword evidence="2" id="KW-1185">Reference proteome</keyword>
<evidence type="ECO:0000313" key="2">
    <source>
        <dbReference type="Proteomes" id="UP000192247"/>
    </source>
</evidence>
<name>A0A1V9XNS8_9ACAR</name>